<dbReference type="SUPFAM" id="SSF102462">
    <property type="entry name" value="Peptidyl-tRNA hydrolase II"/>
    <property type="match status" value="1"/>
</dbReference>
<dbReference type="InterPro" id="IPR023476">
    <property type="entry name" value="Pep_tRNA_hydro_II_dom_sf"/>
</dbReference>
<reference evidence="1 2" key="1">
    <citation type="journal article" date="2016" name="Nat. Commun.">
        <title>Thousands of microbial genomes shed light on interconnected biogeochemical processes in an aquifer system.</title>
        <authorList>
            <person name="Anantharaman K."/>
            <person name="Brown C.T."/>
            <person name="Hug L.A."/>
            <person name="Sharon I."/>
            <person name="Castelle C.J."/>
            <person name="Probst A.J."/>
            <person name="Thomas B.C."/>
            <person name="Singh A."/>
            <person name="Wilkins M.J."/>
            <person name="Karaoz U."/>
            <person name="Brodie E.L."/>
            <person name="Williams K.H."/>
            <person name="Hubbard S.S."/>
            <person name="Banfield J.F."/>
        </authorList>
    </citation>
    <scope>NUCLEOTIDE SEQUENCE [LARGE SCALE GENOMIC DNA]</scope>
</reference>
<organism evidence="1 2">
    <name type="scientific">Candidatus Amesbacteria bacterium RIFCSPHIGHO2_12_FULL_48_14</name>
    <dbReference type="NCBI Taxonomy" id="1797257"/>
    <lineage>
        <taxon>Bacteria</taxon>
        <taxon>Candidatus Amesiibacteriota</taxon>
    </lineage>
</organism>
<accession>A0A1F4Z736</accession>
<dbReference type="InterPro" id="IPR017021">
    <property type="entry name" value="UCP033763"/>
</dbReference>
<comment type="caution">
    <text evidence="1">The sequence shown here is derived from an EMBL/GenBank/DDBJ whole genome shotgun (WGS) entry which is preliminary data.</text>
</comment>
<protein>
    <recommendedName>
        <fullName evidence="3">DUF2000 domain-containing protein</fullName>
    </recommendedName>
</protein>
<gene>
    <name evidence="1" type="ORF">A3E17_05015</name>
</gene>
<dbReference type="Proteomes" id="UP000178993">
    <property type="component" value="Unassembled WGS sequence"/>
</dbReference>
<dbReference type="Gene3D" id="3.40.1490.10">
    <property type="entry name" value="Bit1"/>
    <property type="match status" value="1"/>
</dbReference>
<evidence type="ECO:0000313" key="2">
    <source>
        <dbReference type="Proteomes" id="UP000178993"/>
    </source>
</evidence>
<dbReference type="AlphaFoldDB" id="A0A1F4Z736"/>
<dbReference type="InterPro" id="IPR018988">
    <property type="entry name" value="DUF2000"/>
</dbReference>
<dbReference type="Pfam" id="PF09391">
    <property type="entry name" value="DUF2000"/>
    <property type="match status" value="1"/>
</dbReference>
<dbReference type="EMBL" id="MEXL01000034">
    <property type="protein sequence ID" value="OGD02001.1"/>
    <property type="molecule type" value="Genomic_DNA"/>
</dbReference>
<sequence>MRNFNFTNNQPTTHKFVAVLNKKIDIGKLMNALGHMTAGFGSSFTDKEAMRFDSYFDKDGGEHPNISDNPFIILSADNSNQIRALRNALKENKIPFIDFTSTMTVGTYAEQKQRTNETPELELEYYGICFFGENSQLSELTKKYSVWR</sequence>
<evidence type="ECO:0008006" key="3">
    <source>
        <dbReference type="Google" id="ProtNLM"/>
    </source>
</evidence>
<proteinExistence type="predicted"/>
<evidence type="ECO:0000313" key="1">
    <source>
        <dbReference type="EMBL" id="OGD02001.1"/>
    </source>
</evidence>
<dbReference type="PIRSF" id="PIRSF033736">
    <property type="entry name" value="UCP033763"/>
    <property type="match status" value="1"/>
</dbReference>
<name>A0A1F4Z736_9BACT</name>